<keyword evidence="11" id="KW-1185">Reference proteome</keyword>
<accession>A0ABS4IUU5</accession>
<dbReference type="InterPro" id="IPR000194">
    <property type="entry name" value="ATPase_F1/V1/A1_a/bsu_nucl-bd"/>
</dbReference>
<evidence type="ECO:0000256" key="8">
    <source>
        <dbReference type="ARBA" id="ARBA00023065"/>
    </source>
</evidence>
<dbReference type="Pfam" id="PF02874">
    <property type="entry name" value="ATP-synt_ab_N"/>
    <property type="match status" value="1"/>
</dbReference>
<dbReference type="Pfam" id="PF00006">
    <property type="entry name" value="ATP-synt_ab"/>
    <property type="match status" value="1"/>
</dbReference>
<keyword evidence="6" id="KW-0653">Protein transport</keyword>
<dbReference type="InterPro" id="IPR027417">
    <property type="entry name" value="P-loop_NTPase"/>
</dbReference>
<keyword evidence="3" id="KW-0963">Cytoplasm</keyword>
<dbReference type="Gene3D" id="3.40.50.12240">
    <property type="match status" value="1"/>
</dbReference>
<keyword evidence="4" id="KW-0547">Nucleotide-binding</keyword>
<dbReference type="PANTHER" id="PTHR15184:SF9">
    <property type="entry name" value="SPI-1 TYPE 3 SECRETION SYSTEM ATPASE"/>
    <property type="match status" value="1"/>
</dbReference>
<comment type="caution">
    <text evidence="10">The sequence shown here is derived from an EMBL/GenBank/DDBJ whole genome shotgun (WGS) entry which is preliminary data.</text>
</comment>
<keyword evidence="8" id="KW-0406">Ion transport</keyword>
<dbReference type="SMART" id="SM00382">
    <property type="entry name" value="AAA"/>
    <property type="match status" value="1"/>
</dbReference>
<reference evidence="10 11" key="1">
    <citation type="submission" date="2021-03" db="EMBL/GenBank/DDBJ databases">
        <title>Genomic Encyclopedia of Type Strains, Phase IV (KMG-IV): sequencing the most valuable type-strain genomes for metagenomic binning, comparative biology and taxonomic classification.</title>
        <authorList>
            <person name="Goeker M."/>
        </authorList>
    </citation>
    <scope>NUCLEOTIDE SEQUENCE [LARGE SCALE GENOMIC DNA]</scope>
    <source>
        <strain evidence="10 11">DSM 26048</strain>
    </source>
</reference>
<evidence type="ECO:0000256" key="4">
    <source>
        <dbReference type="ARBA" id="ARBA00022741"/>
    </source>
</evidence>
<dbReference type="Proteomes" id="UP001519287">
    <property type="component" value="Unassembled WGS sequence"/>
</dbReference>
<evidence type="ECO:0000256" key="1">
    <source>
        <dbReference type="ARBA" id="ARBA00004496"/>
    </source>
</evidence>
<dbReference type="NCBIfam" id="TIGR03497">
    <property type="entry name" value="FliI_clade2"/>
    <property type="match status" value="1"/>
</dbReference>
<evidence type="ECO:0000256" key="3">
    <source>
        <dbReference type="ARBA" id="ARBA00022490"/>
    </source>
</evidence>
<evidence type="ECO:0000256" key="2">
    <source>
        <dbReference type="ARBA" id="ARBA00022448"/>
    </source>
</evidence>
<comment type="subcellular location">
    <subcellularLocation>
        <location evidence="1">Cytoplasm</location>
    </subcellularLocation>
</comment>
<dbReference type="CDD" id="cd18117">
    <property type="entry name" value="ATP-synt_flagellum-secretory_path_III_N"/>
    <property type="match status" value="1"/>
</dbReference>
<evidence type="ECO:0000259" key="9">
    <source>
        <dbReference type="SMART" id="SM00382"/>
    </source>
</evidence>
<keyword evidence="2" id="KW-0813">Transport</keyword>
<gene>
    <name evidence="10" type="ORF">J2Z66_002945</name>
</gene>
<keyword evidence="5" id="KW-0067">ATP-binding</keyword>
<sequence>MMSAMLPPDVEKYKEHLLQIDPIRVNGKVTQVIGLTVESEGPDVSIGDLCYIYPLKSSKPLKAEVVGFRNNKVILMPLGELDAIGPGCDVVGTGKPLTVQVGHELLGKVLDGLGQPLDGSFLPSRMANYSTNNAPGNPLARPRVLTPISVGVRCIDGLLTIGKGQRVGIFAGSGVGKSTLMGMIARNTSADVNVIALIGERGREVLDFIERDLGTEGLARSVVIVATSDQPALIRIKGAMIATSIAEYFRDRGLNVMMMMDSVTRFAMAQREVGLAVGEPPATRGYTPSVFAMLPKLLERSGTGPKGSITAFYTVLVDGDDMNEPIADAVRGILDGHIVLARNLANKGHFPAIDVLSSVSRVMKEIVTGEHSEAAERLKRLLSIYKDSEDLINIGAYQKGSNPEIDLALEHIQAIWDYTKQRTSEKLTFDQAHQRLIQEFYEE</sequence>
<dbReference type="SUPFAM" id="SSF52540">
    <property type="entry name" value="P-loop containing nucleoside triphosphate hydrolases"/>
    <property type="match status" value="1"/>
</dbReference>
<evidence type="ECO:0000256" key="6">
    <source>
        <dbReference type="ARBA" id="ARBA00022927"/>
    </source>
</evidence>
<organism evidence="10 11">
    <name type="scientific">Paenibacillus eucommiae</name>
    <dbReference type="NCBI Taxonomy" id="1355755"/>
    <lineage>
        <taxon>Bacteria</taxon>
        <taxon>Bacillati</taxon>
        <taxon>Bacillota</taxon>
        <taxon>Bacilli</taxon>
        <taxon>Bacillales</taxon>
        <taxon>Paenibacillaceae</taxon>
        <taxon>Paenibacillus</taxon>
    </lineage>
</organism>
<evidence type="ECO:0000256" key="5">
    <source>
        <dbReference type="ARBA" id="ARBA00022840"/>
    </source>
</evidence>
<dbReference type="InterPro" id="IPR040627">
    <property type="entry name" value="T3SS_ATPase_C"/>
</dbReference>
<dbReference type="CDD" id="cd01136">
    <property type="entry name" value="ATPase_flagellum-secretory_path_III"/>
    <property type="match status" value="1"/>
</dbReference>
<protein>
    <submittedName>
        <fullName evidence="10">Flagellum-specific ATP synthase</fullName>
    </submittedName>
</protein>
<name>A0ABS4IUU5_9BACL</name>
<feature type="domain" description="AAA+ ATPase" evidence="9">
    <location>
        <begin position="163"/>
        <end position="344"/>
    </location>
</feature>
<dbReference type="PANTHER" id="PTHR15184">
    <property type="entry name" value="ATP SYNTHASE"/>
    <property type="match status" value="1"/>
</dbReference>
<dbReference type="Pfam" id="PF18269">
    <property type="entry name" value="T3SS_ATPase_C"/>
    <property type="match status" value="1"/>
</dbReference>
<dbReference type="InterPro" id="IPR005714">
    <property type="entry name" value="ATPase_T3SS_FliI/YscN"/>
</dbReference>
<dbReference type="InterPro" id="IPR050053">
    <property type="entry name" value="ATPase_alpha/beta_chains"/>
</dbReference>
<evidence type="ECO:0000313" key="11">
    <source>
        <dbReference type="Proteomes" id="UP001519287"/>
    </source>
</evidence>
<dbReference type="InterPro" id="IPR004100">
    <property type="entry name" value="ATPase_F1/V1/A1_a/bsu_N"/>
</dbReference>
<evidence type="ECO:0000256" key="7">
    <source>
        <dbReference type="ARBA" id="ARBA00022967"/>
    </source>
</evidence>
<dbReference type="InterPro" id="IPR003593">
    <property type="entry name" value="AAA+_ATPase"/>
</dbReference>
<proteinExistence type="predicted"/>
<dbReference type="NCBIfam" id="TIGR01026">
    <property type="entry name" value="fliI_yscN"/>
    <property type="match status" value="1"/>
</dbReference>
<keyword evidence="7" id="KW-1278">Translocase</keyword>
<dbReference type="InterPro" id="IPR022425">
    <property type="entry name" value="FliI_clade2"/>
</dbReference>
<dbReference type="EMBL" id="JAGGLB010000008">
    <property type="protein sequence ID" value="MBP1991338.1"/>
    <property type="molecule type" value="Genomic_DNA"/>
</dbReference>
<evidence type="ECO:0000313" key="10">
    <source>
        <dbReference type="EMBL" id="MBP1991338.1"/>
    </source>
</evidence>